<dbReference type="Proteomes" id="UP000315343">
    <property type="component" value="Unassembled WGS sequence"/>
</dbReference>
<dbReference type="InterPro" id="IPR051044">
    <property type="entry name" value="MAG_DAG_Lipase"/>
</dbReference>
<evidence type="ECO:0000313" key="3">
    <source>
        <dbReference type="Proteomes" id="UP000315343"/>
    </source>
</evidence>
<dbReference type="Pfam" id="PF12146">
    <property type="entry name" value="Hydrolase_4"/>
    <property type="match status" value="1"/>
</dbReference>
<proteinExistence type="predicted"/>
<gene>
    <name evidence="2" type="ORF">LY60_00527</name>
</gene>
<sequence>MVKKEEFYYDSSDKTTKIHGVKWIPDGEVKGILQISHGMLEHMDRYNEFAVYLASNGILVAGNDHLGHGYSLTNEENRGYFCRDNGNKTVIEDMHKLRKIIETEFKHKPYFFLGHSMGSFLLRQYITIYNEGLHGAIIMGTGNQPYALLKSGIIITRLIALFKGWRYRSSFVNKLAIGNNNKKFEPARTSVDWLSKDEKRVDDYIRDKRIDFVFTLNAFYNMFKGMESLYNKNNLHNMNKELPVIFLSGAKDPVGNFGKDVKKVYDDFKEMGMKNLDIKIYEDDRHEILNETDRDIVYRDIEKWILRIAKIK</sequence>
<accession>A0A562JL06</accession>
<dbReference type="InterPro" id="IPR029058">
    <property type="entry name" value="AB_hydrolase_fold"/>
</dbReference>
<dbReference type="RefSeq" id="WP_145079528.1">
    <property type="nucleotide sequence ID" value="NZ_DAMBUX010000006.1"/>
</dbReference>
<dbReference type="PANTHER" id="PTHR11614">
    <property type="entry name" value="PHOSPHOLIPASE-RELATED"/>
    <property type="match status" value="1"/>
</dbReference>
<comment type="caution">
    <text evidence="2">The sequence shown here is derived from an EMBL/GenBank/DDBJ whole genome shotgun (WGS) entry which is preliminary data.</text>
</comment>
<dbReference type="GO" id="GO:0016787">
    <property type="term" value="F:hydrolase activity"/>
    <property type="evidence" value="ECO:0007669"/>
    <property type="project" value="UniProtKB-KW"/>
</dbReference>
<keyword evidence="2" id="KW-0378">Hydrolase</keyword>
<dbReference type="OrthoDB" id="9806902at2"/>
<protein>
    <submittedName>
        <fullName evidence="2">Alpha-beta hydrolase superfamily lysophospholipase</fullName>
    </submittedName>
</protein>
<dbReference type="Gene3D" id="3.40.50.1820">
    <property type="entry name" value="alpha/beta hydrolase"/>
    <property type="match status" value="1"/>
</dbReference>
<dbReference type="AlphaFoldDB" id="A0A562JL06"/>
<feature type="domain" description="Serine aminopeptidase S33" evidence="1">
    <location>
        <begin position="28"/>
        <end position="293"/>
    </location>
</feature>
<evidence type="ECO:0000313" key="2">
    <source>
        <dbReference type="EMBL" id="TWH83909.1"/>
    </source>
</evidence>
<keyword evidence="3" id="KW-1185">Reference proteome</keyword>
<dbReference type="SUPFAM" id="SSF53474">
    <property type="entry name" value="alpha/beta-Hydrolases"/>
    <property type="match status" value="1"/>
</dbReference>
<organism evidence="2 3">
    <name type="scientific">Sedimentibacter saalensis</name>
    <dbReference type="NCBI Taxonomy" id="130788"/>
    <lineage>
        <taxon>Bacteria</taxon>
        <taxon>Bacillati</taxon>
        <taxon>Bacillota</taxon>
        <taxon>Tissierellia</taxon>
        <taxon>Sedimentibacter</taxon>
    </lineage>
</organism>
<evidence type="ECO:0000259" key="1">
    <source>
        <dbReference type="Pfam" id="PF12146"/>
    </source>
</evidence>
<name>A0A562JL06_9FIRM</name>
<reference evidence="2 3" key="1">
    <citation type="submission" date="2019-07" db="EMBL/GenBank/DDBJ databases">
        <title>Genomic Encyclopedia of Type Strains, Phase I: the one thousand microbial genomes (KMG-I) project.</title>
        <authorList>
            <person name="Kyrpides N."/>
        </authorList>
    </citation>
    <scope>NUCLEOTIDE SEQUENCE [LARGE SCALE GENOMIC DNA]</scope>
    <source>
        <strain evidence="2 3">DSM 13558</strain>
    </source>
</reference>
<dbReference type="InterPro" id="IPR022742">
    <property type="entry name" value="Hydrolase_4"/>
</dbReference>
<dbReference type="EMBL" id="VLKH01000001">
    <property type="protein sequence ID" value="TWH83909.1"/>
    <property type="molecule type" value="Genomic_DNA"/>
</dbReference>